<dbReference type="InterPro" id="IPR000994">
    <property type="entry name" value="Pept_M24"/>
</dbReference>
<evidence type="ECO:0000256" key="9">
    <source>
        <dbReference type="SAM" id="MobiDB-lite"/>
    </source>
</evidence>
<dbReference type="EMBL" id="JAVDUJ010000001">
    <property type="protein sequence ID" value="MDR6938652.1"/>
    <property type="molecule type" value="Genomic_DNA"/>
</dbReference>
<proteinExistence type="inferred from homology"/>
<dbReference type="EC" id="3.4.11.9" evidence="4"/>
<evidence type="ECO:0000256" key="8">
    <source>
        <dbReference type="RuleBase" id="RU000590"/>
    </source>
</evidence>
<keyword evidence="11" id="KW-0645">Protease</keyword>
<evidence type="ECO:0000256" key="3">
    <source>
        <dbReference type="ARBA" id="ARBA00008766"/>
    </source>
</evidence>
<evidence type="ECO:0000256" key="5">
    <source>
        <dbReference type="ARBA" id="ARBA00022723"/>
    </source>
</evidence>
<dbReference type="SUPFAM" id="SSF53092">
    <property type="entry name" value="Creatinase/prolidase N-terminal domain"/>
    <property type="match status" value="1"/>
</dbReference>
<dbReference type="RefSeq" id="WP_309954649.1">
    <property type="nucleotide sequence ID" value="NZ_JAVDUJ010000001.1"/>
</dbReference>
<keyword evidence="11" id="KW-0031">Aminopeptidase</keyword>
<comment type="caution">
    <text evidence="11">The sequence shown here is derived from an EMBL/GenBank/DDBJ whole genome shotgun (WGS) entry which is preliminary data.</text>
</comment>
<keyword evidence="7" id="KW-0464">Manganese</keyword>
<dbReference type="SMART" id="SM01011">
    <property type="entry name" value="AMP_N"/>
    <property type="match status" value="1"/>
</dbReference>
<comment type="similarity">
    <text evidence="3 8">Belongs to the peptidase M24B family.</text>
</comment>
<reference evidence="11 12" key="1">
    <citation type="submission" date="2023-07" db="EMBL/GenBank/DDBJ databases">
        <title>Sequencing the genomes of 1000 actinobacteria strains.</title>
        <authorList>
            <person name="Klenk H.-P."/>
        </authorList>
    </citation>
    <scope>NUCLEOTIDE SEQUENCE [LARGE SCALE GENOMIC DNA]</scope>
    <source>
        <strain evidence="11 12">DSM 15539</strain>
    </source>
</reference>
<dbReference type="Pfam" id="PF05195">
    <property type="entry name" value="AMP_N"/>
    <property type="match status" value="1"/>
</dbReference>
<gene>
    <name evidence="11" type="ORF">J2S36_000195</name>
</gene>
<evidence type="ECO:0000256" key="2">
    <source>
        <dbReference type="ARBA" id="ARBA00001936"/>
    </source>
</evidence>
<dbReference type="PROSITE" id="PS00491">
    <property type="entry name" value="PROLINE_PEPTIDASE"/>
    <property type="match status" value="1"/>
</dbReference>
<feature type="region of interest" description="Disordered" evidence="9">
    <location>
        <begin position="1"/>
        <end position="39"/>
    </location>
</feature>
<dbReference type="PANTHER" id="PTHR43226">
    <property type="entry name" value="XAA-PRO AMINOPEPTIDASE 3"/>
    <property type="match status" value="1"/>
</dbReference>
<dbReference type="InterPro" id="IPR036005">
    <property type="entry name" value="Creatinase/aminopeptidase-like"/>
</dbReference>
<name>A0ABU1SZX1_9ACTO</name>
<dbReference type="GO" id="GO:0004177">
    <property type="term" value="F:aminopeptidase activity"/>
    <property type="evidence" value="ECO:0007669"/>
    <property type="project" value="UniProtKB-KW"/>
</dbReference>
<evidence type="ECO:0000313" key="11">
    <source>
        <dbReference type="EMBL" id="MDR6938652.1"/>
    </source>
</evidence>
<accession>A0ABU1SZX1</accession>
<evidence type="ECO:0000256" key="1">
    <source>
        <dbReference type="ARBA" id="ARBA00001424"/>
    </source>
</evidence>
<dbReference type="CDD" id="cd01087">
    <property type="entry name" value="Prolidase"/>
    <property type="match status" value="1"/>
</dbReference>
<dbReference type="PANTHER" id="PTHR43226:SF4">
    <property type="entry name" value="XAA-PRO AMINOPEPTIDASE 3"/>
    <property type="match status" value="1"/>
</dbReference>
<keyword evidence="5 8" id="KW-0479">Metal-binding</keyword>
<organism evidence="11 12">
    <name type="scientific">Arcanobacterium hippocoleae</name>
    <dbReference type="NCBI Taxonomy" id="149017"/>
    <lineage>
        <taxon>Bacteria</taxon>
        <taxon>Bacillati</taxon>
        <taxon>Actinomycetota</taxon>
        <taxon>Actinomycetes</taxon>
        <taxon>Actinomycetales</taxon>
        <taxon>Actinomycetaceae</taxon>
        <taxon>Arcanobacterium</taxon>
    </lineage>
</organism>
<dbReference type="Gene3D" id="3.40.350.10">
    <property type="entry name" value="Creatinase/prolidase N-terminal domain"/>
    <property type="match status" value="1"/>
</dbReference>
<dbReference type="Proteomes" id="UP001266099">
    <property type="component" value="Unassembled WGS sequence"/>
</dbReference>
<sequence length="523" mass="57835">MSESKNEETQNLPANTAEKLANEVEKRAHNRTKRPGNTAFRKYIGEDWGERPNGPQRSEVADFLPARHAKLGRQFIGERLVFPAGDLQVRSNDTDYRFRAHSAFAHLSGLGQEDEPGSVLVLDPIPNTDGSNDAPTHTATLYFHPRASRTSEEFWANSRHGEFWVGARLSAAEMSTLTGLKVAHIDGLRDALAKDLGARQTQLRTIANVDPKIDALVTEIRSQNGILEGAAEADFQLSEAASELRLIKDAYEIAEMQKAVNITHAGFTEILRNLPRAIGHWRGERVVEGAFGAKAREEGNGLGYETIAASGNHANTLHWIGNDGPVREGDLILVDAGAEVDSLYTADITRTLPVNGKFTDTQREIYEAVLEACEAALTKANESGVRFCEIHAAAMEVIAKHLENWGILPCTAAESLHPEAQYHRRWMPHGTSHHLGLDVHDCAQAKRELYDLAQLEPGMIFTIEPGLYFRADDLKVPERFRGIGVRIEDDILVTETGAIRLSEDIPRTVEAVEAWIEQAKENL</sequence>
<dbReference type="Gene3D" id="3.90.230.10">
    <property type="entry name" value="Creatinase/methionine aminopeptidase superfamily"/>
    <property type="match status" value="1"/>
</dbReference>
<protein>
    <recommendedName>
        <fullName evidence="4">Xaa-Pro aminopeptidase</fullName>
        <ecNumber evidence="4">3.4.11.9</ecNumber>
    </recommendedName>
</protein>
<keyword evidence="12" id="KW-1185">Reference proteome</keyword>
<dbReference type="InterPro" id="IPR052433">
    <property type="entry name" value="X-Pro_dipept-like"/>
</dbReference>
<keyword evidence="6 11" id="KW-0378">Hydrolase</keyword>
<evidence type="ECO:0000256" key="6">
    <source>
        <dbReference type="ARBA" id="ARBA00022801"/>
    </source>
</evidence>
<dbReference type="SUPFAM" id="SSF55920">
    <property type="entry name" value="Creatinase/aminopeptidase"/>
    <property type="match status" value="1"/>
</dbReference>
<comment type="catalytic activity">
    <reaction evidence="1">
        <text>Release of any N-terminal amino acid, including proline, that is linked to proline, even from a dipeptide or tripeptide.</text>
        <dbReference type="EC" id="3.4.11.9"/>
    </reaction>
</comment>
<evidence type="ECO:0000256" key="7">
    <source>
        <dbReference type="ARBA" id="ARBA00023211"/>
    </source>
</evidence>
<evidence type="ECO:0000256" key="4">
    <source>
        <dbReference type="ARBA" id="ARBA00012574"/>
    </source>
</evidence>
<dbReference type="InterPro" id="IPR001131">
    <property type="entry name" value="Peptidase_M24B_aminopep-P_CS"/>
</dbReference>
<dbReference type="InterPro" id="IPR007865">
    <property type="entry name" value="Aminopep_P_N"/>
</dbReference>
<feature type="domain" description="Aminopeptidase P N-terminal" evidence="10">
    <location>
        <begin position="59"/>
        <end position="214"/>
    </location>
</feature>
<dbReference type="Pfam" id="PF00557">
    <property type="entry name" value="Peptidase_M24"/>
    <property type="match status" value="1"/>
</dbReference>
<evidence type="ECO:0000259" key="10">
    <source>
        <dbReference type="SMART" id="SM01011"/>
    </source>
</evidence>
<evidence type="ECO:0000313" key="12">
    <source>
        <dbReference type="Proteomes" id="UP001266099"/>
    </source>
</evidence>
<dbReference type="InterPro" id="IPR029149">
    <property type="entry name" value="Creatin/AminoP/Spt16_N"/>
</dbReference>
<comment type="cofactor">
    <cofactor evidence="2">
        <name>Mn(2+)</name>
        <dbReference type="ChEBI" id="CHEBI:29035"/>
    </cofactor>
</comment>